<dbReference type="Proteomes" id="UP001333818">
    <property type="component" value="Unassembled WGS sequence"/>
</dbReference>
<dbReference type="GO" id="GO:0007165">
    <property type="term" value="P:signal transduction"/>
    <property type="evidence" value="ECO:0007669"/>
    <property type="project" value="InterPro"/>
</dbReference>
<dbReference type="CDD" id="cd06225">
    <property type="entry name" value="HAMP"/>
    <property type="match status" value="1"/>
</dbReference>
<evidence type="ECO:0000313" key="4">
    <source>
        <dbReference type="EMBL" id="MEE3717002.1"/>
    </source>
</evidence>
<proteinExistence type="predicted"/>
<keyword evidence="5" id="KW-1185">Reference proteome</keyword>
<feature type="transmembrane region" description="Helical" evidence="2">
    <location>
        <begin position="22"/>
        <end position="41"/>
    </location>
</feature>
<dbReference type="AlphaFoldDB" id="A0AAW9PVQ9"/>
<reference evidence="4" key="1">
    <citation type="submission" date="2024-01" db="EMBL/GenBank/DDBJ databases">
        <title>Bank of Algae and Cyanobacteria of the Azores (BACA) strain genomes.</title>
        <authorList>
            <person name="Luz R."/>
            <person name="Cordeiro R."/>
            <person name="Fonseca A."/>
            <person name="Goncalves V."/>
        </authorList>
    </citation>
    <scope>NUCLEOTIDE SEQUENCE</scope>
    <source>
        <strain evidence="4">BACA0141</strain>
    </source>
</reference>
<accession>A0AAW9PVQ9</accession>
<dbReference type="GO" id="GO:0016020">
    <property type="term" value="C:membrane"/>
    <property type="evidence" value="ECO:0007669"/>
    <property type="project" value="InterPro"/>
</dbReference>
<dbReference type="InterPro" id="IPR003660">
    <property type="entry name" value="HAMP_dom"/>
</dbReference>
<dbReference type="InterPro" id="IPR001932">
    <property type="entry name" value="PPM-type_phosphatase-like_dom"/>
</dbReference>
<evidence type="ECO:0000259" key="3">
    <source>
        <dbReference type="PROSITE" id="PS50885"/>
    </source>
</evidence>
<protein>
    <submittedName>
        <fullName evidence="4">SpoIIE family protein phosphatase</fullName>
    </submittedName>
</protein>
<name>A0AAW9PVQ9_9CYAN</name>
<evidence type="ECO:0000256" key="2">
    <source>
        <dbReference type="SAM" id="Phobius"/>
    </source>
</evidence>
<keyword evidence="2" id="KW-1133">Transmembrane helix</keyword>
<dbReference type="InterPro" id="IPR036457">
    <property type="entry name" value="PPM-type-like_dom_sf"/>
</dbReference>
<sequence length="645" mass="73444">MNLPLFRPAIALMNRLKYPQKFALISLVFAMPLILAMYLLLSEINSRIDFAQQELYGSQYLRPLSKLWQYALSNQPVSQIRSSDPIDDRLLQDLANRDRNLDEKLRSTEKFKLLEQSWQNLHRQDNPKNREVYRQLSDRIEKLRAHVGDTSNLILDPDLDTYYLMDSSLLKLPTMQKALAEVKLMSLKIGDRRQITPEERGRLIELSGLLKEQASDLSRNLNTAFTNNPASNLRAKLSRPLKLFLDNSQQLSDVLDELTEPNTQLFASTSVLVKTNFDQSFALWDQIVDELDFLLQRRIDGFRQRQLFGSIFVLITLLVVVYLFIAFYLAVMKTVQDLDVVAKRMTSGAADEEIQNITLDTQDELGQVVESFNRIATALVSASLEINLLNERLKVDNLRMSSELGISHELQQMLLPREEELKKIKNLDIAGFMEPATEVGGDYYDVLMVGDRVKIGIGDVTGHGLESSAIMIMVQTAVRTLLIHNETDPVKFLNTLNRTIYDNVQRMNSDKNLSLALLDYHDGKLTLSGQHEEMIIVRANGTVERLDTIDLGFPIGLEADIAGFIDRAHVQLNAGDVVVLYTDGITEADNMRQEQYGLDRLCEIISQNIQKTSAEIRQAVIQDVRSHIGEQRVYDDITLVVMKQK</sequence>
<dbReference type="PANTHER" id="PTHR43156">
    <property type="entry name" value="STAGE II SPORULATION PROTEIN E-RELATED"/>
    <property type="match status" value="1"/>
</dbReference>
<dbReference type="InterPro" id="IPR052016">
    <property type="entry name" value="Bact_Sigma-Reg"/>
</dbReference>
<dbReference type="EMBL" id="JAZBJZ010000030">
    <property type="protein sequence ID" value="MEE3717002.1"/>
    <property type="molecule type" value="Genomic_DNA"/>
</dbReference>
<evidence type="ECO:0000313" key="5">
    <source>
        <dbReference type="Proteomes" id="UP001333818"/>
    </source>
</evidence>
<organism evidence="4 5">
    <name type="scientific">Tumidithrix elongata BACA0141</name>
    <dbReference type="NCBI Taxonomy" id="2716417"/>
    <lineage>
        <taxon>Bacteria</taxon>
        <taxon>Bacillati</taxon>
        <taxon>Cyanobacteriota</taxon>
        <taxon>Cyanophyceae</taxon>
        <taxon>Pseudanabaenales</taxon>
        <taxon>Pseudanabaenaceae</taxon>
        <taxon>Tumidithrix</taxon>
        <taxon>Tumidithrix elongata</taxon>
    </lineage>
</organism>
<dbReference type="SMART" id="SM00331">
    <property type="entry name" value="PP2C_SIG"/>
    <property type="match status" value="1"/>
</dbReference>
<comment type="caution">
    <text evidence="4">The sequence shown here is derived from an EMBL/GenBank/DDBJ whole genome shotgun (WGS) entry which is preliminary data.</text>
</comment>
<dbReference type="PROSITE" id="PS50885">
    <property type="entry name" value="HAMP"/>
    <property type="match status" value="1"/>
</dbReference>
<keyword evidence="2" id="KW-0472">Membrane</keyword>
<dbReference type="GO" id="GO:0016791">
    <property type="term" value="F:phosphatase activity"/>
    <property type="evidence" value="ECO:0007669"/>
    <property type="project" value="TreeGrafter"/>
</dbReference>
<dbReference type="Gene3D" id="6.10.340.10">
    <property type="match status" value="1"/>
</dbReference>
<keyword evidence="2" id="KW-0812">Transmembrane</keyword>
<dbReference type="SUPFAM" id="SSF81606">
    <property type="entry name" value="PP2C-like"/>
    <property type="match status" value="1"/>
</dbReference>
<feature type="domain" description="HAMP" evidence="3">
    <location>
        <begin position="329"/>
        <end position="384"/>
    </location>
</feature>
<dbReference type="PANTHER" id="PTHR43156:SF2">
    <property type="entry name" value="STAGE II SPORULATION PROTEIN E"/>
    <property type="match status" value="1"/>
</dbReference>
<dbReference type="Gene3D" id="3.60.40.10">
    <property type="entry name" value="PPM-type phosphatase domain"/>
    <property type="match status" value="1"/>
</dbReference>
<gene>
    <name evidence="4" type="ORF">V2H45_09620</name>
</gene>
<evidence type="ECO:0000256" key="1">
    <source>
        <dbReference type="ARBA" id="ARBA00022801"/>
    </source>
</evidence>
<keyword evidence="1" id="KW-0378">Hydrolase</keyword>
<feature type="transmembrane region" description="Helical" evidence="2">
    <location>
        <begin position="307"/>
        <end position="331"/>
    </location>
</feature>
<dbReference type="Pfam" id="PF07228">
    <property type="entry name" value="SpoIIE"/>
    <property type="match status" value="1"/>
</dbReference>